<evidence type="ECO:0000313" key="2">
    <source>
        <dbReference type="EMBL" id="CAG2196372.1"/>
    </source>
</evidence>
<comment type="caution">
    <text evidence="2">The sequence shown here is derived from an EMBL/GenBank/DDBJ whole genome shotgun (WGS) entry which is preliminary data.</text>
</comment>
<feature type="region of interest" description="Disordered" evidence="1">
    <location>
        <begin position="24"/>
        <end position="52"/>
    </location>
</feature>
<keyword evidence="3" id="KW-1185">Reference proteome</keyword>
<gene>
    <name evidence="2" type="ORF">MEDL_11255</name>
</gene>
<organism evidence="2 3">
    <name type="scientific">Mytilus edulis</name>
    <name type="common">Blue mussel</name>
    <dbReference type="NCBI Taxonomy" id="6550"/>
    <lineage>
        <taxon>Eukaryota</taxon>
        <taxon>Metazoa</taxon>
        <taxon>Spiralia</taxon>
        <taxon>Lophotrochozoa</taxon>
        <taxon>Mollusca</taxon>
        <taxon>Bivalvia</taxon>
        <taxon>Autobranchia</taxon>
        <taxon>Pteriomorphia</taxon>
        <taxon>Mytilida</taxon>
        <taxon>Mytiloidea</taxon>
        <taxon>Mytilidae</taxon>
        <taxon>Mytilinae</taxon>
        <taxon>Mytilus</taxon>
    </lineage>
</organism>
<dbReference type="Proteomes" id="UP000683360">
    <property type="component" value="Unassembled WGS sequence"/>
</dbReference>
<dbReference type="AlphaFoldDB" id="A0A8S3QNH0"/>
<accession>A0A8S3QNH0</accession>
<evidence type="ECO:0000256" key="1">
    <source>
        <dbReference type="SAM" id="MobiDB-lite"/>
    </source>
</evidence>
<protein>
    <submittedName>
        <fullName evidence="2">Uncharacterized protein</fullName>
    </submittedName>
</protein>
<dbReference type="EMBL" id="CAJPWZ010000555">
    <property type="protein sequence ID" value="CAG2196372.1"/>
    <property type="molecule type" value="Genomic_DNA"/>
</dbReference>
<evidence type="ECO:0000313" key="3">
    <source>
        <dbReference type="Proteomes" id="UP000683360"/>
    </source>
</evidence>
<sequence>MVLNKPCIDLNPTPLLDNVEFNNDDLPSASENPNLVRDIQGKGGETKETKEKETISDINTYYEKFEKDVDVLLSGTNDTRDRTRRPKAAKGVRTSMTIMLAVNSNMDISLPGEVIPSSNTSNASRPQLTAPELPTIEKVYLDSWMELQIKKDNLKK</sequence>
<name>A0A8S3QNH0_MYTED</name>
<proteinExistence type="predicted"/>
<reference evidence="2" key="1">
    <citation type="submission" date="2021-03" db="EMBL/GenBank/DDBJ databases">
        <authorList>
            <person name="Bekaert M."/>
        </authorList>
    </citation>
    <scope>NUCLEOTIDE SEQUENCE</scope>
</reference>